<dbReference type="InterPro" id="IPR003593">
    <property type="entry name" value="AAA+_ATPase"/>
</dbReference>
<dbReference type="CDD" id="cd03224">
    <property type="entry name" value="ABC_TM1139_LivF_branched"/>
    <property type="match status" value="1"/>
</dbReference>
<dbReference type="GO" id="GO:0015658">
    <property type="term" value="F:branched-chain amino acid transmembrane transporter activity"/>
    <property type="evidence" value="ECO:0007669"/>
    <property type="project" value="TreeGrafter"/>
</dbReference>
<dbReference type="InterPro" id="IPR027417">
    <property type="entry name" value="P-loop_NTPase"/>
</dbReference>
<dbReference type="InterPro" id="IPR052156">
    <property type="entry name" value="BCAA_Transport_ATP-bd_LivF"/>
</dbReference>
<evidence type="ECO:0000256" key="2">
    <source>
        <dbReference type="ARBA" id="ARBA00022448"/>
    </source>
</evidence>
<dbReference type="GO" id="GO:0016887">
    <property type="term" value="F:ATP hydrolysis activity"/>
    <property type="evidence" value="ECO:0007669"/>
    <property type="project" value="InterPro"/>
</dbReference>
<protein>
    <submittedName>
        <fullName evidence="7">ABC transporter ATP-binding protein</fullName>
    </submittedName>
</protein>
<dbReference type="PROSITE" id="PS00211">
    <property type="entry name" value="ABC_TRANSPORTER_1"/>
    <property type="match status" value="1"/>
</dbReference>
<comment type="similarity">
    <text evidence="1">Belongs to the ABC transporter superfamily.</text>
</comment>
<dbReference type="Proteomes" id="UP000281962">
    <property type="component" value="Unassembled WGS sequence"/>
</dbReference>
<dbReference type="GO" id="GO:0015807">
    <property type="term" value="P:L-amino acid transport"/>
    <property type="evidence" value="ECO:0007669"/>
    <property type="project" value="TreeGrafter"/>
</dbReference>
<evidence type="ECO:0000256" key="5">
    <source>
        <dbReference type="ARBA" id="ARBA00022970"/>
    </source>
</evidence>
<sequence>MSTILDVKDLSVCYGDVQVLWNISFNVKCGEVVALLGANGAGKTTTLKTISGLLKPKEGSIFFMGKDVTYLEPHKRVEMGLAHIPEGRQLFPRLTVYENLKAAAYTKRAREKFHDTLEIVYQLFPILKERRNQLAGTLSGGEQQMLAIARGLILRPTLLMLDEPSFGLAPKLVVEVLNFVSKLKDGGYTVLLVEQNVYQALKLCDRAYIIETGRIVKTGTGEELLEDEEVKRAYLGI</sequence>
<dbReference type="PANTHER" id="PTHR43820">
    <property type="entry name" value="HIGH-AFFINITY BRANCHED-CHAIN AMINO ACID TRANSPORT ATP-BINDING PROTEIN LIVF"/>
    <property type="match status" value="1"/>
</dbReference>
<evidence type="ECO:0000259" key="6">
    <source>
        <dbReference type="PROSITE" id="PS50893"/>
    </source>
</evidence>
<dbReference type="SUPFAM" id="SSF52540">
    <property type="entry name" value="P-loop containing nucleoside triphosphate hydrolases"/>
    <property type="match status" value="1"/>
</dbReference>
<keyword evidence="3" id="KW-0547">Nucleotide-binding</keyword>
<dbReference type="Gene3D" id="3.40.50.300">
    <property type="entry name" value="P-loop containing nucleotide triphosphate hydrolases"/>
    <property type="match status" value="1"/>
</dbReference>
<dbReference type="AlphaFoldDB" id="A0A497EVA6"/>
<proteinExistence type="inferred from homology"/>
<organism evidence="7 8">
    <name type="scientific">Thermoproteota archaeon</name>
    <dbReference type="NCBI Taxonomy" id="2056631"/>
    <lineage>
        <taxon>Archaea</taxon>
        <taxon>Thermoproteota</taxon>
    </lineage>
</organism>
<feature type="domain" description="ABC transporter" evidence="6">
    <location>
        <begin position="5"/>
        <end position="237"/>
    </location>
</feature>
<dbReference type="PANTHER" id="PTHR43820:SF4">
    <property type="entry name" value="HIGH-AFFINITY BRANCHED-CHAIN AMINO ACID TRANSPORT ATP-BINDING PROTEIN LIVF"/>
    <property type="match status" value="1"/>
</dbReference>
<dbReference type="EMBL" id="QMQY01000032">
    <property type="protein sequence ID" value="RLE50962.1"/>
    <property type="molecule type" value="Genomic_DNA"/>
</dbReference>
<evidence type="ECO:0000256" key="1">
    <source>
        <dbReference type="ARBA" id="ARBA00005417"/>
    </source>
</evidence>
<reference evidence="7 8" key="1">
    <citation type="submission" date="2018-06" db="EMBL/GenBank/DDBJ databases">
        <title>Extensive metabolic versatility and redundancy in microbially diverse, dynamic hydrothermal sediments.</title>
        <authorList>
            <person name="Dombrowski N."/>
            <person name="Teske A."/>
            <person name="Baker B.J."/>
        </authorList>
    </citation>
    <scope>NUCLEOTIDE SEQUENCE [LARGE SCALE GENOMIC DNA]</scope>
    <source>
        <strain evidence="7">B30_G17</strain>
    </source>
</reference>
<evidence type="ECO:0000256" key="3">
    <source>
        <dbReference type="ARBA" id="ARBA00022741"/>
    </source>
</evidence>
<name>A0A497EVA6_9CREN</name>
<evidence type="ECO:0000313" key="8">
    <source>
        <dbReference type="Proteomes" id="UP000281962"/>
    </source>
</evidence>
<keyword evidence="5" id="KW-0029">Amino-acid transport</keyword>
<dbReference type="GO" id="GO:0005524">
    <property type="term" value="F:ATP binding"/>
    <property type="evidence" value="ECO:0007669"/>
    <property type="project" value="UniProtKB-KW"/>
</dbReference>
<comment type="caution">
    <text evidence="7">The sequence shown here is derived from an EMBL/GenBank/DDBJ whole genome shotgun (WGS) entry which is preliminary data.</text>
</comment>
<evidence type="ECO:0000313" key="7">
    <source>
        <dbReference type="EMBL" id="RLE50962.1"/>
    </source>
</evidence>
<accession>A0A497EVA6</accession>
<dbReference type="Pfam" id="PF00005">
    <property type="entry name" value="ABC_tran"/>
    <property type="match status" value="1"/>
</dbReference>
<keyword evidence="2" id="KW-0813">Transport</keyword>
<keyword evidence="4 7" id="KW-0067">ATP-binding</keyword>
<gene>
    <name evidence="7" type="ORF">DRJ21_01095</name>
</gene>
<dbReference type="InterPro" id="IPR003439">
    <property type="entry name" value="ABC_transporter-like_ATP-bd"/>
</dbReference>
<dbReference type="SMART" id="SM00382">
    <property type="entry name" value="AAA"/>
    <property type="match status" value="1"/>
</dbReference>
<evidence type="ECO:0000256" key="4">
    <source>
        <dbReference type="ARBA" id="ARBA00022840"/>
    </source>
</evidence>
<dbReference type="PROSITE" id="PS50893">
    <property type="entry name" value="ABC_TRANSPORTER_2"/>
    <property type="match status" value="1"/>
</dbReference>
<dbReference type="InterPro" id="IPR017871">
    <property type="entry name" value="ABC_transporter-like_CS"/>
</dbReference>